<reference evidence="1" key="1">
    <citation type="journal article" date="2015" name="Nature">
        <title>Complex archaea that bridge the gap between prokaryotes and eukaryotes.</title>
        <authorList>
            <person name="Spang A."/>
            <person name="Saw J.H."/>
            <person name="Jorgensen S.L."/>
            <person name="Zaremba-Niedzwiedzka K."/>
            <person name="Martijn J."/>
            <person name="Lind A.E."/>
            <person name="van Eijk R."/>
            <person name="Schleper C."/>
            <person name="Guy L."/>
            <person name="Ettema T.J."/>
        </authorList>
    </citation>
    <scope>NUCLEOTIDE SEQUENCE</scope>
</reference>
<proteinExistence type="predicted"/>
<name>A0A0F9V2S9_9ZZZZ</name>
<dbReference type="EMBL" id="LAZR01000466">
    <property type="protein sequence ID" value="KKN67791.1"/>
    <property type="molecule type" value="Genomic_DNA"/>
</dbReference>
<evidence type="ECO:0000313" key="1">
    <source>
        <dbReference type="EMBL" id="KKN67791.1"/>
    </source>
</evidence>
<sequence length="244" mass="26522">MAIGLPVAYPADGLIEQKTGRGFRRDLWIPSSFDYTITEDDFSGDQLKAEYPAAVTSTGTRTFTEHNVGAYLELKSGASTGNYAGTGYGMNWSGDRGFLFEAIVKLPSDIATFKFECGISDADGDAGAVNQKATSTTHNADDYAVFIFDTTHNTSLDFFTRLDAGTVQKTEAVRTIAASGVLRFAIRVNGDDVQAWVNGQKVAEHALGVQGGDGVTPWFFCQARTNSERILQVHKWRMTANAYD</sequence>
<evidence type="ECO:0008006" key="2">
    <source>
        <dbReference type="Google" id="ProtNLM"/>
    </source>
</evidence>
<protein>
    <recommendedName>
        <fullName evidence="2">3-keto-disaccharide hydrolase domain-containing protein</fullName>
    </recommendedName>
</protein>
<organism evidence="1">
    <name type="scientific">marine sediment metagenome</name>
    <dbReference type="NCBI Taxonomy" id="412755"/>
    <lineage>
        <taxon>unclassified sequences</taxon>
        <taxon>metagenomes</taxon>
        <taxon>ecological metagenomes</taxon>
    </lineage>
</organism>
<accession>A0A0F9V2S9</accession>
<gene>
    <name evidence="1" type="ORF">LCGC14_0458240</name>
</gene>
<dbReference type="AlphaFoldDB" id="A0A0F9V2S9"/>
<comment type="caution">
    <text evidence="1">The sequence shown here is derived from an EMBL/GenBank/DDBJ whole genome shotgun (WGS) entry which is preliminary data.</text>
</comment>